<protein>
    <submittedName>
        <fullName evidence="1">Uncharacterized protein</fullName>
    </submittedName>
</protein>
<dbReference type="Proteomes" id="UP001472677">
    <property type="component" value="Unassembled WGS sequence"/>
</dbReference>
<proteinExistence type="predicted"/>
<evidence type="ECO:0000313" key="1">
    <source>
        <dbReference type="EMBL" id="KAK8500859.1"/>
    </source>
</evidence>
<evidence type="ECO:0000313" key="2">
    <source>
        <dbReference type="Proteomes" id="UP001472677"/>
    </source>
</evidence>
<accession>A0ABR2B2A9</accession>
<organism evidence="1 2">
    <name type="scientific">Hibiscus sabdariffa</name>
    <name type="common">roselle</name>
    <dbReference type="NCBI Taxonomy" id="183260"/>
    <lineage>
        <taxon>Eukaryota</taxon>
        <taxon>Viridiplantae</taxon>
        <taxon>Streptophyta</taxon>
        <taxon>Embryophyta</taxon>
        <taxon>Tracheophyta</taxon>
        <taxon>Spermatophyta</taxon>
        <taxon>Magnoliopsida</taxon>
        <taxon>eudicotyledons</taxon>
        <taxon>Gunneridae</taxon>
        <taxon>Pentapetalae</taxon>
        <taxon>rosids</taxon>
        <taxon>malvids</taxon>
        <taxon>Malvales</taxon>
        <taxon>Malvaceae</taxon>
        <taxon>Malvoideae</taxon>
        <taxon>Hibiscus</taxon>
    </lineage>
</organism>
<sequence>MCSTTIGHYGSKGKLQGSCDLSNKHKDSIKRFCTYSKEKASRECFLTHSNAVVLYDYNESQIYNFIFQLFQLSTVVSSEDKQGESEKFQTVWDNSTYMPEVASSLAKIDGVAAWDEWVGVVDRNEDYKTDHLDVMRCLQPDLESLELYTTSTWCVAEDVNPTAMLELE</sequence>
<keyword evidence="2" id="KW-1185">Reference proteome</keyword>
<gene>
    <name evidence="1" type="ORF">V6N12_076213</name>
</gene>
<dbReference type="EMBL" id="JBBPBM010000203">
    <property type="protein sequence ID" value="KAK8500859.1"/>
    <property type="molecule type" value="Genomic_DNA"/>
</dbReference>
<name>A0ABR2B2A9_9ROSI</name>
<reference evidence="1 2" key="1">
    <citation type="journal article" date="2024" name="G3 (Bethesda)">
        <title>Genome assembly of Hibiscus sabdariffa L. provides insights into metabolisms of medicinal natural products.</title>
        <authorList>
            <person name="Kim T."/>
        </authorList>
    </citation>
    <scope>NUCLEOTIDE SEQUENCE [LARGE SCALE GENOMIC DNA]</scope>
    <source>
        <strain evidence="1">TK-2024</strain>
        <tissue evidence="1">Old leaves</tissue>
    </source>
</reference>
<comment type="caution">
    <text evidence="1">The sequence shown here is derived from an EMBL/GenBank/DDBJ whole genome shotgun (WGS) entry which is preliminary data.</text>
</comment>